<reference evidence="1" key="1">
    <citation type="submission" date="2021-02" db="EMBL/GenBank/DDBJ databases">
        <authorList>
            <person name="Nowell W R."/>
        </authorList>
    </citation>
    <scope>NUCLEOTIDE SEQUENCE</scope>
</reference>
<protein>
    <submittedName>
        <fullName evidence="1">Uncharacterized protein</fullName>
    </submittedName>
</protein>
<organism evidence="1 3">
    <name type="scientific">Rotaria magnacalcarata</name>
    <dbReference type="NCBI Taxonomy" id="392030"/>
    <lineage>
        <taxon>Eukaryota</taxon>
        <taxon>Metazoa</taxon>
        <taxon>Spiralia</taxon>
        <taxon>Gnathifera</taxon>
        <taxon>Rotifera</taxon>
        <taxon>Eurotatoria</taxon>
        <taxon>Bdelloidea</taxon>
        <taxon>Philodinida</taxon>
        <taxon>Philodinidae</taxon>
        <taxon>Rotaria</taxon>
    </lineage>
</organism>
<dbReference type="EMBL" id="CAJOBF010013926">
    <property type="protein sequence ID" value="CAF4334616.1"/>
    <property type="molecule type" value="Genomic_DNA"/>
</dbReference>
<feature type="non-terminal residue" evidence="1">
    <location>
        <position position="1"/>
    </location>
</feature>
<sequence length="144" mass="16620">MLHRLAVLDEKISSNLFALTPKPTSIIRWNAKYQSIRAVYESYDEPIKSCGTIVDDRIHFDKESRQGAHSIYTNLTTFNFITYLVFMKNLMAMTNSITTQFQAEQLDLIAAREILIETVRLLETERSNEFNLNNLIIIGEKIST</sequence>
<proteinExistence type="predicted"/>
<dbReference type="EMBL" id="CAJNRG010008737">
    <property type="protein sequence ID" value="CAF2106950.1"/>
    <property type="molecule type" value="Genomic_DNA"/>
</dbReference>
<dbReference type="Proteomes" id="UP000663842">
    <property type="component" value="Unassembled WGS sequence"/>
</dbReference>
<name>A0A816UDJ0_9BILA</name>
<evidence type="ECO:0000313" key="1">
    <source>
        <dbReference type="EMBL" id="CAF2106950.1"/>
    </source>
</evidence>
<gene>
    <name evidence="2" type="ORF">UXM345_LOCUS35186</name>
    <name evidence="1" type="ORF">XDN619_LOCUS19961</name>
</gene>
<dbReference type="AlphaFoldDB" id="A0A816UDJ0"/>
<accession>A0A816UDJ0</accession>
<evidence type="ECO:0000313" key="3">
    <source>
        <dbReference type="Proteomes" id="UP000663887"/>
    </source>
</evidence>
<feature type="non-terminal residue" evidence="1">
    <location>
        <position position="144"/>
    </location>
</feature>
<comment type="caution">
    <text evidence="1">The sequence shown here is derived from an EMBL/GenBank/DDBJ whole genome shotgun (WGS) entry which is preliminary data.</text>
</comment>
<dbReference type="Proteomes" id="UP000663887">
    <property type="component" value="Unassembled WGS sequence"/>
</dbReference>
<evidence type="ECO:0000313" key="2">
    <source>
        <dbReference type="EMBL" id="CAF4334616.1"/>
    </source>
</evidence>